<organism evidence="1 2">
    <name type="scientific">Pararge aegeria aegeria</name>
    <dbReference type="NCBI Taxonomy" id="348720"/>
    <lineage>
        <taxon>Eukaryota</taxon>
        <taxon>Metazoa</taxon>
        <taxon>Ecdysozoa</taxon>
        <taxon>Arthropoda</taxon>
        <taxon>Hexapoda</taxon>
        <taxon>Insecta</taxon>
        <taxon>Pterygota</taxon>
        <taxon>Neoptera</taxon>
        <taxon>Endopterygota</taxon>
        <taxon>Lepidoptera</taxon>
        <taxon>Glossata</taxon>
        <taxon>Ditrysia</taxon>
        <taxon>Papilionoidea</taxon>
        <taxon>Nymphalidae</taxon>
        <taxon>Satyrinae</taxon>
        <taxon>Satyrini</taxon>
        <taxon>Parargina</taxon>
        <taxon>Pararge</taxon>
    </lineage>
</organism>
<evidence type="ECO:0000313" key="2">
    <source>
        <dbReference type="Proteomes" id="UP000838756"/>
    </source>
</evidence>
<proteinExistence type="predicted"/>
<evidence type="ECO:0000313" key="1">
    <source>
        <dbReference type="EMBL" id="CAH2228957.1"/>
    </source>
</evidence>
<dbReference type="AlphaFoldDB" id="A0A8S4R162"/>
<gene>
    <name evidence="1" type="primary">jg14208</name>
    <name evidence="1" type="ORF">PAEG_LOCUS8457</name>
</gene>
<dbReference type="EMBL" id="CAKXAJ010024495">
    <property type="protein sequence ID" value="CAH2228957.1"/>
    <property type="molecule type" value="Genomic_DNA"/>
</dbReference>
<accession>A0A8S4R162</accession>
<comment type="caution">
    <text evidence="1">The sequence shown here is derived from an EMBL/GenBank/DDBJ whole genome shotgun (WGS) entry which is preliminary data.</text>
</comment>
<sequence>MIAIRLDVCCMECLKDQFAKKTVSRREKQGTFLAVDSDGIVACAYLGSLGPSNTDKRILFGRKYGLRPTTHECGLAGIINDYYHIRIDGTVDSKEVDDAKVLTICP</sequence>
<protein>
    <submittedName>
        <fullName evidence="1">Jg14208 protein</fullName>
    </submittedName>
</protein>
<keyword evidence="2" id="KW-1185">Reference proteome</keyword>
<name>A0A8S4R162_9NEOP</name>
<dbReference type="Proteomes" id="UP000838756">
    <property type="component" value="Unassembled WGS sequence"/>
</dbReference>
<reference evidence="1" key="1">
    <citation type="submission" date="2022-03" db="EMBL/GenBank/DDBJ databases">
        <authorList>
            <person name="Lindestad O."/>
        </authorList>
    </citation>
    <scope>NUCLEOTIDE SEQUENCE</scope>
</reference>